<dbReference type="InterPro" id="IPR000182">
    <property type="entry name" value="GNAT_dom"/>
</dbReference>
<proteinExistence type="predicted"/>
<dbReference type="InterPro" id="IPR036390">
    <property type="entry name" value="WH_DNA-bd_sf"/>
</dbReference>
<dbReference type="Gene3D" id="1.10.10.10">
    <property type="entry name" value="Winged helix-like DNA-binding domain superfamily/Winged helix DNA-binding domain"/>
    <property type="match status" value="1"/>
</dbReference>
<dbReference type="GO" id="GO:0016746">
    <property type="term" value="F:acyltransferase activity"/>
    <property type="evidence" value="ECO:0007669"/>
    <property type="project" value="UniProtKB-KW"/>
</dbReference>
<dbReference type="EMBL" id="JBHUFA010000001">
    <property type="protein sequence ID" value="MFD1694795.1"/>
    <property type="molecule type" value="Genomic_DNA"/>
</dbReference>
<feature type="domain" description="N-acetyltransferase" evidence="4">
    <location>
        <begin position="143"/>
        <end position="290"/>
    </location>
</feature>
<organism evidence="5 6">
    <name type="scientific">Roseibium aestuarii</name>
    <dbReference type="NCBI Taxonomy" id="2600299"/>
    <lineage>
        <taxon>Bacteria</taxon>
        <taxon>Pseudomonadati</taxon>
        <taxon>Pseudomonadota</taxon>
        <taxon>Alphaproteobacteria</taxon>
        <taxon>Hyphomicrobiales</taxon>
        <taxon>Stappiaceae</taxon>
        <taxon>Roseibium</taxon>
    </lineage>
</organism>
<comment type="caution">
    <text evidence="5">The sequence shown here is derived from an EMBL/GenBank/DDBJ whole genome shotgun (WGS) entry which is preliminary data.</text>
</comment>
<keyword evidence="1 5" id="KW-0808">Transferase</keyword>
<evidence type="ECO:0000256" key="3">
    <source>
        <dbReference type="SAM" id="MobiDB-lite"/>
    </source>
</evidence>
<evidence type="ECO:0000259" key="4">
    <source>
        <dbReference type="PROSITE" id="PS51186"/>
    </source>
</evidence>
<dbReference type="Pfam" id="PF12802">
    <property type="entry name" value="MarR_2"/>
    <property type="match status" value="1"/>
</dbReference>
<dbReference type="InterPro" id="IPR036388">
    <property type="entry name" value="WH-like_DNA-bd_sf"/>
</dbReference>
<dbReference type="InterPro" id="IPR016181">
    <property type="entry name" value="Acyl_CoA_acyltransferase"/>
</dbReference>
<dbReference type="Gene3D" id="3.40.630.30">
    <property type="match status" value="1"/>
</dbReference>
<dbReference type="Proteomes" id="UP001597327">
    <property type="component" value="Unassembled WGS sequence"/>
</dbReference>
<dbReference type="RefSeq" id="WP_149891389.1">
    <property type="nucleotide sequence ID" value="NZ_JBHUFA010000001.1"/>
</dbReference>
<dbReference type="PANTHER" id="PTHR43877">
    <property type="entry name" value="AMINOALKYLPHOSPHONATE N-ACETYLTRANSFERASE-RELATED-RELATED"/>
    <property type="match status" value="1"/>
</dbReference>
<evidence type="ECO:0000313" key="6">
    <source>
        <dbReference type="Proteomes" id="UP001597327"/>
    </source>
</evidence>
<dbReference type="SMART" id="SM00347">
    <property type="entry name" value="HTH_MARR"/>
    <property type="match status" value="1"/>
</dbReference>
<evidence type="ECO:0000313" key="5">
    <source>
        <dbReference type="EMBL" id="MFD1694795.1"/>
    </source>
</evidence>
<dbReference type="InterPro" id="IPR050832">
    <property type="entry name" value="Bact_Acetyltransf"/>
</dbReference>
<dbReference type="SUPFAM" id="SSF46785">
    <property type="entry name" value="Winged helix' DNA-binding domain"/>
    <property type="match status" value="1"/>
</dbReference>
<dbReference type="InterPro" id="IPR000835">
    <property type="entry name" value="HTH_MarR-typ"/>
</dbReference>
<dbReference type="PANTHER" id="PTHR43877:SF2">
    <property type="entry name" value="AMINOALKYLPHOSPHONATE N-ACETYLTRANSFERASE-RELATED"/>
    <property type="match status" value="1"/>
</dbReference>
<dbReference type="SUPFAM" id="SSF55729">
    <property type="entry name" value="Acyl-CoA N-acyltransferases (Nat)"/>
    <property type="match status" value="1"/>
</dbReference>
<keyword evidence="6" id="KW-1185">Reference proteome</keyword>
<dbReference type="EC" id="2.3.1.-" evidence="5"/>
<feature type="region of interest" description="Disordered" evidence="3">
    <location>
        <begin position="81"/>
        <end position="103"/>
    </location>
</feature>
<dbReference type="CDD" id="cd04301">
    <property type="entry name" value="NAT_SF"/>
    <property type="match status" value="1"/>
</dbReference>
<dbReference type="Pfam" id="PF00583">
    <property type="entry name" value="Acetyltransf_1"/>
    <property type="match status" value="1"/>
</dbReference>
<accession>A0ABW4JSG2</accession>
<evidence type="ECO:0000256" key="1">
    <source>
        <dbReference type="ARBA" id="ARBA00022679"/>
    </source>
</evidence>
<sequence length="290" mass="32622">MLSDIERCRRFSRAVTKVTGALDTSFLGRGRPLGVARVLNAIGHGRQDVGDVRAYLGLDSGLMSRILRTLEEEGLIIVTPDPDDQRKRRATLTPAGEAEYGEYERLSDERAEGLLTPHPKANPILEAMDLLASALLKDQWEVVELDPRDPVSRYCLEEYYAELNRRFDGGFDVKRSADPDAKDMIPPRGSFLVCLSDGMPLACVGLKGTDKGYAEIKRLWVAPAARGLGLARRMMADTEARARELGISVLRLDTNKRLPEAIDFYRKDGWVEIDRFNDDPYPDYFFEKLL</sequence>
<protein>
    <submittedName>
        <fullName evidence="5">GNAT family N-acetyltransferase</fullName>
        <ecNumber evidence="5">2.3.1.-</ecNumber>
    </submittedName>
</protein>
<name>A0ABW4JSG2_9HYPH</name>
<reference evidence="6" key="1">
    <citation type="journal article" date="2019" name="Int. J. Syst. Evol. Microbiol.">
        <title>The Global Catalogue of Microorganisms (GCM) 10K type strain sequencing project: providing services to taxonomists for standard genome sequencing and annotation.</title>
        <authorList>
            <consortium name="The Broad Institute Genomics Platform"/>
            <consortium name="The Broad Institute Genome Sequencing Center for Infectious Disease"/>
            <person name="Wu L."/>
            <person name="Ma J."/>
        </authorList>
    </citation>
    <scope>NUCLEOTIDE SEQUENCE [LARGE SCALE GENOMIC DNA]</scope>
    <source>
        <strain evidence="6">JCM 3369</strain>
    </source>
</reference>
<evidence type="ECO:0000256" key="2">
    <source>
        <dbReference type="ARBA" id="ARBA00023315"/>
    </source>
</evidence>
<gene>
    <name evidence="5" type="ORF">ACFSC7_04650</name>
</gene>
<dbReference type="PROSITE" id="PS51186">
    <property type="entry name" value="GNAT"/>
    <property type="match status" value="1"/>
</dbReference>
<keyword evidence="2 5" id="KW-0012">Acyltransferase</keyword>